<feature type="region of interest" description="Disordered" evidence="1">
    <location>
        <begin position="26"/>
        <end position="49"/>
    </location>
</feature>
<evidence type="ECO:0000256" key="1">
    <source>
        <dbReference type="SAM" id="MobiDB-lite"/>
    </source>
</evidence>
<feature type="compositionally biased region" description="Pro residues" evidence="1">
    <location>
        <begin position="26"/>
        <end position="35"/>
    </location>
</feature>
<dbReference type="AlphaFoldDB" id="A0A2P7UI18"/>
<organism evidence="2 3">
    <name type="scientific">Brevibacillus fortis</name>
    <dbReference type="NCBI Taxonomy" id="2126352"/>
    <lineage>
        <taxon>Bacteria</taxon>
        <taxon>Bacillati</taxon>
        <taxon>Bacillota</taxon>
        <taxon>Bacilli</taxon>
        <taxon>Bacillales</taxon>
        <taxon>Paenibacillaceae</taxon>
        <taxon>Brevibacillus</taxon>
    </lineage>
</organism>
<reference evidence="2 3" key="1">
    <citation type="submission" date="2018-03" db="EMBL/GenBank/DDBJ databases">
        <title>Brevisbacillus phylogenomics.</title>
        <authorList>
            <person name="Dunlap C."/>
        </authorList>
    </citation>
    <scope>NUCLEOTIDE SEQUENCE [LARGE SCALE GENOMIC DNA]</scope>
    <source>
        <strain evidence="2 3">NRRL NRS-1210</strain>
    </source>
</reference>
<dbReference type="OrthoDB" id="2628812at2"/>
<evidence type="ECO:0000313" key="3">
    <source>
        <dbReference type="Proteomes" id="UP000240419"/>
    </source>
</evidence>
<dbReference type="Proteomes" id="UP000240419">
    <property type="component" value="Unassembled WGS sequence"/>
</dbReference>
<gene>
    <name evidence="2" type="ORF">C7R93_28235</name>
</gene>
<comment type="caution">
    <text evidence="2">The sequence shown here is derived from an EMBL/GenBank/DDBJ whole genome shotgun (WGS) entry which is preliminary data.</text>
</comment>
<feature type="compositionally biased region" description="Basic and acidic residues" evidence="1">
    <location>
        <begin position="40"/>
        <end position="49"/>
    </location>
</feature>
<dbReference type="EMBL" id="PXZM01000056">
    <property type="protein sequence ID" value="PSJ86599.1"/>
    <property type="molecule type" value="Genomic_DNA"/>
</dbReference>
<accession>A0A2P7UI18</accession>
<sequence>MKVATYFYVGLILIFLLSACSLPGPQAVPPPPPQQAAPSDPEREVKRPTTDEIKGRIINNQFTVPIPITETFTFAIPPSWTGNYIVEEFSSTAKRPPRQQPLEGKLDVPTKYEAHFMFAPNQRKDDQSSLLTIFVMTVPHWNHLSKLEGPPLGEVLAQTHGLVYAASLPQSNPYDPATPDGKLYGQMVLSLDQVKSAFSVP</sequence>
<protein>
    <recommendedName>
        <fullName evidence="4">Lipoprotein</fullName>
    </recommendedName>
</protein>
<proteinExistence type="predicted"/>
<dbReference type="RefSeq" id="WP_106841906.1">
    <property type="nucleotide sequence ID" value="NZ_JBCNIW010000045.1"/>
</dbReference>
<keyword evidence="3" id="KW-1185">Reference proteome</keyword>
<evidence type="ECO:0008006" key="4">
    <source>
        <dbReference type="Google" id="ProtNLM"/>
    </source>
</evidence>
<evidence type="ECO:0000313" key="2">
    <source>
        <dbReference type="EMBL" id="PSJ86599.1"/>
    </source>
</evidence>
<name>A0A2P7UI18_9BACL</name>
<dbReference type="PROSITE" id="PS51257">
    <property type="entry name" value="PROKAR_LIPOPROTEIN"/>
    <property type="match status" value="1"/>
</dbReference>